<dbReference type="SUPFAM" id="SSF63380">
    <property type="entry name" value="Riboflavin synthase domain-like"/>
    <property type="match status" value="1"/>
</dbReference>
<feature type="binding site" evidence="10">
    <location>
        <position position="145"/>
    </location>
    <ligand>
        <name>NADP(+)</name>
        <dbReference type="ChEBI" id="CHEBI:58349"/>
    </ligand>
</feature>
<proteinExistence type="inferred from homology"/>
<name>A0A1X6NS51_PORUM</name>
<evidence type="ECO:0000313" key="12">
    <source>
        <dbReference type="EMBL" id="OSX71405.1"/>
    </source>
</evidence>
<evidence type="ECO:0000256" key="6">
    <source>
        <dbReference type="ARBA" id="ARBA00022857"/>
    </source>
</evidence>
<dbReference type="Gene3D" id="2.40.30.10">
    <property type="entry name" value="Translation factors"/>
    <property type="match status" value="1"/>
</dbReference>
<dbReference type="InterPro" id="IPR015701">
    <property type="entry name" value="FNR"/>
</dbReference>
<comment type="catalytic activity">
    <reaction evidence="8">
        <text>2 reduced [2Fe-2S]-[ferredoxin] + NADP(+) + H(+) = 2 oxidized [2Fe-2S]-[ferredoxin] + NADPH</text>
        <dbReference type="Rhea" id="RHEA:20125"/>
        <dbReference type="Rhea" id="RHEA-COMP:10000"/>
        <dbReference type="Rhea" id="RHEA-COMP:10001"/>
        <dbReference type="ChEBI" id="CHEBI:15378"/>
        <dbReference type="ChEBI" id="CHEBI:33737"/>
        <dbReference type="ChEBI" id="CHEBI:33738"/>
        <dbReference type="ChEBI" id="CHEBI:57783"/>
        <dbReference type="ChEBI" id="CHEBI:58349"/>
        <dbReference type="EC" id="1.18.1.2"/>
    </reaction>
</comment>
<keyword evidence="5 9" id="KW-0274">FAD</keyword>
<feature type="binding site" evidence="10">
    <location>
        <begin position="233"/>
        <end position="234"/>
    </location>
    <ligand>
        <name>NADP(+)</name>
        <dbReference type="ChEBI" id="CHEBI:58349"/>
    </ligand>
</feature>
<feature type="binding site" evidence="10">
    <location>
        <begin position="263"/>
        <end position="264"/>
    </location>
    <ligand>
        <name>NADP(+)</name>
        <dbReference type="ChEBI" id="CHEBI:58349"/>
    </ligand>
</feature>
<comment type="cofactor">
    <cofactor evidence="1">
        <name>FAD</name>
        <dbReference type="ChEBI" id="CHEBI:57692"/>
    </cofactor>
</comment>
<keyword evidence="6 9" id="KW-0521">NADP</keyword>
<evidence type="ECO:0000313" key="13">
    <source>
        <dbReference type="Proteomes" id="UP000218209"/>
    </source>
</evidence>
<dbReference type="InterPro" id="IPR017938">
    <property type="entry name" value="Riboflavin_synthase-like_b-brl"/>
</dbReference>
<dbReference type="PROSITE" id="PS51384">
    <property type="entry name" value="FAD_FR"/>
    <property type="match status" value="1"/>
</dbReference>
<dbReference type="OrthoDB" id="1688044at2759"/>
<accession>A0A1X6NS51</accession>
<dbReference type="SUPFAM" id="SSF52343">
    <property type="entry name" value="Ferredoxin reductase-like, C-terminal NADP-linked domain"/>
    <property type="match status" value="1"/>
</dbReference>
<dbReference type="AlphaFoldDB" id="A0A1X6NS51"/>
<dbReference type="EC" id="1.18.1.2" evidence="3"/>
<evidence type="ECO:0000256" key="8">
    <source>
        <dbReference type="ARBA" id="ARBA00047776"/>
    </source>
</evidence>
<dbReference type="GO" id="GO:0004324">
    <property type="term" value="F:ferredoxin-NADP+ reductase activity"/>
    <property type="evidence" value="ECO:0007669"/>
    <property type="project" value="UniProtKB-EC"/>
</dbReference>
<keyword evidence="7 9" id="KW-0560">Oxidoreductase</keyword>
<feature type="binding site" evidence="10">
    <location>
        <position position="342"/>
    </location>
    <ligand>
        <name>NADP(+)</name>
        <dbReference type="ChEBI" id="CHEBI:58349"/>
    </ligand>
</feature>
<dbReference type="InterPro" id="IPR017927">
    <property type="entry name" value="FAD-bd_FR_type"/>
</dbReference>
<evidence type="ECO:0000256" key="10">
    <source>
        <dbReference type="PIRSR" id="PIRSR000361-1"/>
    </source>
</evidence>
<dbReference type="PRINTS" id="PR00371">
    <property type="entry name" value="FPNCR"/>
</dbReference>
<evidence type="ECO:0000256" key="5">
    <source>
        <dbReference type="ARBA" id="ARBA00022827"/>
    </source>
</evidence>
<dbReference type="Pfam" id="PF00175">
    <property type="entry name" value="NAD_binding_1"/>
    <property type="match status" value="1"/>
</dbReference>
<comment type="similarity">
    <text evidence="2">Belongs to the ferredoxin--NADP reductase type 1 family.</text>
</comment>
<dbReference type="Gene3D" id="3.40.50.80">
    <property type="entry name" value="Nucleotide-binding domain of ferredoxin-NADP reductase (FNR) module"/>
    <property type="match status" value="1"/>
</dbReference>
<evidence type="ECO:0000259" key="11">
    <source>
        <dbReference type="PROSITE" id="PS51384"/>
    </source>
</evidence>
<gene>
    <name evidence="12" type="ORF">BU14_0537s0012</name>
</gene>
<dbReference type="PANTHER" id="PTHR43314">
    <property type="match status" value="1"/>
</dbReference>
<dbReference type="PIRSF" id="PIRSF000361">
    <property type="entry name" value="Frd-NADP+_RD"/>
    <property type="match status" value="1"/>
</dbReference>
<dbReference type="FunFam" id="3.40.50.80:FF:000008">
    <property type="entry name" value="Ferredoxin--NADP reductase, chloroplastic"/>
    <property type="match status" value="1"/>
</dbReference>
<sequence>MVAFVATPVLGGARVAPAAACGARTSTFVASKVVPAAAPSAGSATLRMAATKRANVPLNLFRPKTPYEATVLYNARIVGKDAPGETVHLIFQHDGNVPYLEGQSIGVMAPGLDAKGKPHKVRLYSIASTRYGDFGDGKTVSLSVKRLLYNDDEGKEVKGVCSNFLCDLAPGDKVSITGPVGTAMLMPEDPNATVIMLATGTGIAPFRTYMRRAFTEKHSDYKFTGKMWLFLGVPTSSTLLYQTEFEEMMHNYPDQLRCDWAISREQTDADGNKMYLQTRMKEYAEELYQLVTGPSKAYIFLCGLKGMTAGIDEMFGELFKKDGLDWNEYRKAMKKEGRYEAEVY</sequence>
<dbReference type="PIRSF" id="PIRSF501178">
    <property type="entry name" value="FNR-PetH"/>
    <property type="match status" value="1"/>
</dbReference>
<evidence type="ECO:0000256" key="3">
    <source>
        <dbReference type="ARBA" id="ARBA00013223"/>
    </source>
</evidence>
<keyword evidence="4 9" id="KW-0285">Flavoprotein</keyword>
<keyword evidence="13" id="KW-1185">Reference proteome</keyword>
<dbReference type="InterPro" id="IPR001433">
    <property type="entry name" value="OxRdtase_FAD/NAD-bd"/>
</dbReference>
<feature type="binding site" evidence="10">
    <location>
        <position position="201"/>
    </location>
    <ligand>
        <name>NADP(+)</name>
        <dbReference type="ChEBI" id="CHEBI:58349"/>
    </ligand>
</feature>
<feature type="binding site" evidence="10">
    <location>
        <position position="273"/>
    </location>
    <ligand>
        <name>NADP(+)</name>
        <dbReference type="ChEBI" id="CHEBI:58349"/>
    </ligand>
</feature>
<organism evidence="12 13">
    <name type="scientific">Porphyra umbilicalis</name>
    <name type="common">Purple laver</name>
    <name type="synonym">Red alga</name>
    <dbReference type="NCBI Taxonomy" id="2786"/>
    <lineage>
        <taxon>Eukaryota</taxon>
        <taxon>Rhodophyta</taxon>
        <taxon>Bangiophyceae</taxon>
        <taxon>Bangiales</taxon>
        <taxon>Bangiaceae</taxon>
        <taxon>Porphyra</taxon>
    </lineage>
</organism>
<feature type="binding site" evidence="10">
    <location>
        <begin position="303"/>
        <end position="304"/>
    </location>
    <ligand>
        <name>NADP(+)</name>
        <dbReference type="ChEBI" id="CHEBI:58349"/>
    </ligand>
</feature>
<protein>
    <recommendedName>
        <fullName evidence="3">ferredoxin--NADP(+) reductase</fullName>
        <ecNumber evidence="3">1.18.1.2</ecNumber>
    </recommendedName>
</protein>
<dbReference type="EMBL" id="KV919137">
    <property type="protein sequence ID" value="OSX71405.1"/>
    <property type="molecule type" value="Genomic_DNA"/>
</dbReference>
<dbReference type="InterPro" id="IPR035442">
    <property type="entry name" value="FNR_plant_Cyanobacteria"/>
</dbReference>
<evidence type="ECO:0000256" key="4">
    <source>
        <dbReference type="ARBA" id="ARBA00022630"/>
    </source>
</evidence>
<dbReference type="InterPro" id="IPR039261">
    <property type="entry name" value="FNR_nucleotide-bd"/>
</dbReference>
<feature type="domain" description="FAD-binding FR-type" evidence="11">
    <location>
        <begin position="64"/>
        <end position="186"/>
    </location>
</feature>
<dbReference type="InterPro" id="IPR001709">
    <property type="entry name" value="Flavoprot_Pyr_Nucl_cyt_Rdtase"/>
</dbReference>
<feature type="binding site" evidence="10">
    <location>
        <position position="125"/>
    </location>
    <ligand>
        <name>NADP(+)</name>
        <dbReference type="ChEBI" id="CHEBI:58349"/>
    </ligand>
</feature>
<evidence type="ECO:0000256" key="9">
    <source>
        <dbReference type="PIRNR" id="PIRNR000361"/>
    </source>
</evidence>
<dbReference type="Proteomes" id="UP000218209">
    <property type="component" value="Unassembled WGS sequence"/>
</dbReference>
<reference evidence="12 13" key="1">
    <citation type="submission" date="2017-03" db="EMBL/GenBank/DDBJ databases">
        <title>WGS assembly of Porphyra umbilicalis.</title>
        <authorList>
            <person name="Brawley S.H."/>
            <person name="Blouin N.A."/>
            <person name="Ficko-Blean E."/>
            <person name="Wheeler G.L."/>
            <person name="Lohr M."/>
            <person name="Goodson H.V."/>
            <person name="Jenkins J.W."/>
            <person name="Blaby-Haas C.E."/>
            <person name="Helliwell K.E."/>
            <person name="Chan C."/>
            <person name="Marriage T."/>
            <person name="Bhattacharya D."/>
            <person name="Klein A.S."/>
            <person name="Badis Y."/>
            <person name="Brodie J."/>
            <person name="Cao Y."/>
            <person name="Collen J."/>
            <person name="Dittami S.M."/>
            <person name="Gachon C.M."/>
            <person name="Green B.R."/>
            <person name="Karpowicz S."/>
            <person name="Kim J.W."/>
            <person name="Kudahl U."/>
            <person name="Lin S."/>
            <person name="Michel G."/>
            <person name="Mittag M."/>
            <person name="Olson B.J."/>
            <person name="Pangilinan J."/>
            <person name="Peng Y."/>
            <person name="Qiu H."/>
            <person name="Shu S."/>
            <person name="Singer J.T."/>
            <person name="Smith A.G."/>
            <person name="Sprecher B.N."/>
            <person name="Wagner V."/>
            <person name="Wang W."/>
            <person name="Wang Z.-Y."/>
            <person name="Yan J."/>
            <person name="Yarish C."/>
            <person name="Zoeuner-Riek S."/>
            <person name="Zhuang Y."/>
            <person name="Zou Y."/>
            <person name="Lindquist E.A."/>
            <person name="Grimwood J."/>
            <person name="Barry K."/>
            <person name="Rokhsar D.S."/>
            <person name="Schmutz J."/>
            <person name="Stiller J.W."/>
            <person name="Grossman A.R."/>
            <person name="Prochnik S.E."/>
        </authorList>
    </citation>
    <scope>NUCLEOTIDE SEQUENCE [LARGE SCALE GENOMIC DNA]</scope>
    <source>
        <strain evidence="12">4086291</strain>
    </source>
</reference>
<evidence type="ECO:0000256" key="7">
    <source>
        <dbReference type="ARBA" id="ARBA00023002"/>
    </source>
</evidence>
<evidence type="ECO:0000256" key="1">
    <source>
        <dbReference type="ARBA" id="ARBA00001974"/>
    </source>
</evidence>
<dbReference type="CDD" id="cd06208">
    <property type="entry name" value="CYPOR_like_FNR"/>
    <property type="match status" value="1"/>
</dbReference>
<evidence type="ECO:0000256" key="2">
    <source>
        <dbReference type="ARBA" id="ARBA00008312"/>
    </source>
</evidence>